<evidence type="ECO:0000313" key="2">
    <source>
        <dbReference type="EMBL" id="KYM77087.1"/>
    </source>
</evidence>
<name>A0A195AYG4_9HYME</name>
<sequence>MSWGHFRLCGGYFRGVSNNVSRDLRGCLSVSAEIDLTPHSLHHSAYSIGGASPSSCHDDDDDDGEDDDDRCEAENAGTQHNVLQRLTSVPTILLKLYVFKDVFVQYYLKISAKNQLKKLIIVLQPKLLKLLVCSSTIEYRSPTSFKSRINLSATGKACCDEKTNANADPAAISKRFEIFATNFVINTTVGHVNIRTKVSQEQAAMRAGKKGERGQPRRWLWKPTRNNIAMNTRVSAITRNCDL</sequence>
<gene>
    <name evidence="2" type="ORF">ALC53_12381</name>
</gene>
<dbReference type="AlphaFoldDB" id="A0A195AYG4"/>
<accession>A0A195AYG4</accession>
<evidence type="ECO:0000313" key="3">
    <source>
        <dbReference type="Proteomes" id="UP000078540"/>
    </source>
</evidence>
<feature type="compositionally biased region" description="Acidic residues" evidence="1">
    <location>
        <begin position="58"/>
        <end position="71"/>
    </location>
</feature>
<feature type="region of interest" description="Disordered" evidence="1">
    <location>
        <begin position="50"/>
        <end position="74"/>
    </location>
</feature>
<reference evidence="2 3" key="1">
    <citation type="submission" date="2015-09" db="EMBL/GenBank/DDBJ databases">
        <title>Atta colombica WGS genome.</title>
        <authorList>
            <person name="Nygaard S."/>
            <person name="Hu H."/>
            <person name="Boomsma J."/>
            <person name="Zhang G."/>
        </authorList>
    </citation>
    <scope>NUCLEOTIDE SEQUENCE [LARGE SCALE GENOMIC DNA]</scope>
    <source>
        <strain evidence="2">Treedump-2</strain>
        <tissue evidence="2">Whole body</tissue>
    </source>
</reference>
<evidence type="ECO:0000256" key="1">
    <source>
        <dbReference type="SAM" id="MobiDB-lite"/>
    </source>
</evidence>
<keyword evidence="3" id="KW-1185">Reference proteome</keyword>
<protein>
    <submittedName>
        <fullName evidence="2">Uncharacterized protein</fullName>
    </submittedName>
</protein>
<dbReference type="EMBL" id="KQ976703">
    <property type="protein sequence ID" value="KYM77087.1"/>
    <property type="molecule type" value="Genomic_DNA"/>
</dbReference>
<organism evidence="2 3">
    <name type="scientific">Atta colombica</name>
    <dbReference type="NCBI Taxonomy" id="520822"/>
    <lineage>
        <taxon>Eukaryota</taxon>
        <taxon>Metazoa</taxon>
        <taxon>Ecdysozoa</taxon>
        <taxon>Arthropoda</taxon>
        <taxon>Hexapoda</taxon>
        <taxon>Insecta</taxon>
        <taxon>Pterygota</taxon>
        <taxon>Neoptera</taxon>
        <taxon>Endopterygota</taxon>
        <taxon>Hymenoptera</taxon>
        <taxon>Apocrita</taxon>
        <taxon>Aculeata</taxon>
        <taxon>Formicoidea</taxon>
        <taxon>Formicidae</taxon>
        <taxon>Myrmicinae</taxon>
        <taxon>Atta</taxon>
    </lineage>
</organism>
<dbReference type="Proteomes" id="UP000078540">
    <property type="component" value="Unassembled WGS sequence"/>
</dbReference>
<proteinExistence type="predicted"/>